<name>A0A8S2LTK1_9BILA</name>
<keyword evidence="1" id="KW-1133">Transmembrane helix</keyword>
<evidence type="ECO:0000256" key="1">
    <source>
        <dbReference type="SAM" id="Phobius"/>
    </source>
</evidence>
<keyword evidence="1" id="KW-0812">Transmembrane</keyword>
<feature type="transmembrane region" description="Helical" evidence="1">
    <location>
        <begin position="12"/>
        <end position="37"/>
    </location>
</feature>
<reference evidence="2" key="1">
    <citation type="submission" date="2021-02" db="EMBL/GenBank/DDBJ databases">
        <authorList>
            <person name="Nowell W R."/>
        </authorList>
    </citation>
    <scope>NUCLEOTIDE SEQUENCE</scope>
</reference>
<keyword evidence="1" id="KW-0472">Membrane</keyword>
<dbReference type="EMBL" id="CAJOBI010001937">
    <property type="protein sequence ID" value="CAF3906571.1"/>
    <property type="molecule type" value="Genomic_DNA"/>
</dbReference>
<feature type="non-terminal residue" evidence="2">
    <location>
        <position position="1"/>
    </location>
</feature>
<organism evidence="2 3">
    <name type="scientific">Rotaria magnacalcarata</name>
    <dbReference type="NCBI Taxonomy" id="392030"/>
    <lineage>
        <taxon>Eukaryota</taxon>
        <taxon>Metazoa</taxon>
        <taxon>Spiralia</taxon>
        <taxon>Gnathifera</taxon>
        <taxon>Rotifera</taxon>
        <taxon>Eurotatoria</taxon>
        <taxon>Bdelloidea</taxon>
        <taxon>Philodinida</taxon>
        <taxon>Philodinidae</taxon>
        <taxon>Rotaria</taxon>
    </lineage>
</organism>
<evidence type="ECO:0000313" key="2">
    <source>
        <dbReference type="EMBL" id="CAF3906571.1"/>
    </source>
</evidence>
<dbReference type="Proteomes" id="UP000676336">
    <property type="component" value="Unassembled WGS sequence"/>
</dbReference>
<evidence type="ECO:0000313" key="3">
    <source>
        <dbReference type="Proteomes" id="UP000676336"/>
    </source>
</evidence>
<gene>
    <name evidence="2" type="ORF">SMN809_LOCUS6922</name>
</gene>
<accession>A0A8S2LTK1</accession>
<dbReference type="AlphaFoldDB" id="A0A8S2LTK1"/>
<protein>
    <submittedName>
        <fullName evidence="2">Uncharacterized protein</fullName>
    </submittedName>
</protein>
<comment type="caution">
    <text evidence="2">The sequence shown here is derived from an EMBL/GenBank/DDBJ whole genome shotgun (WGS) entry which is preliminary data.</text>
</comment>
<proteinExistence type="predicted"/>
<sequence>EGTNRPLTSAGLVIEFLTCFIGVLTIPQFAQIVYTIVSNTIDKQKLNDEKRKRTHLVMIEDEHGNKAIGQVNVDEQRNESLPEILIQKDEF</sequence>